<organism evidence="6 7">
    <name type="scientific">Rhipicephalus sanguineus</name>
    <name type="common">Brown dog tick</name>
    <name type="synonym">Ixodes sanguineus</name>
    <dbReference type="NCBI Taxonomy" id="34632"/>
    <lineage>
        <taxon>Eukaryota</taxon>
        <taxon>Metazoa</taxon>
        <taxon>Ecdysozoa</taxon>
        <taxon>Arthropoda</taxon>
        <taxon>Chelicerata</taxon>
        <taxon>Arachnida</taxon>
        <taxon>Acari</taxon>
        <taxon>Parasitiformes</taxon>
        <taxon>Ixodida</taxon>
        <taxon>Ixodoidea</taxon>
        <taxon>Ixodidae</taxon>
        <taxon>Rhipicephalinae</taxon>
        <taxon>Rhipicephalus</taxon>
        <taxon>Rhipicephalus</taxon>
    </lineage>
</organism>
<proteinExistence type="predicted"/>
<keyword evidence="2" id="KW-0863">Zinc-finger</keyword>
<protein>
    <recommendedName>
        <fullName evidence="5">CW-type domain-containing protein</fullName>
    </recommendedName>
</protein>
<dbReference type="InterPro" id="IPR011124">
    <property type="entry name" value="Znf_CW"/>
</dbReference>
<reference evidence="6" key="1">
    <citation type="journal article" date="2020" name="Cell">
        <title>Large-Scale Comparative Analyses of Tick Genomes Elucidate Their Genetic Diversity and Vector Capacities.</title>
        <authorList>
            <consortium name="Tick Genome and Microbiome Consortium (TIGMIC)"/>
            <person name="Jia N."/>
            <person name="Wang J."/>
            <person name="Shi W."/>
            <person name="Du L."/>
            <person name="Sun Y."/>
            <person name="Zhan W."/>
            <person name="Jiang J.F."/>
            <person name="Wang Q."/>
            <person name="Zhang B."/>
            <person name="Ji P."/>
            <person name="Bell-Sakyi L."/>
            <person name="Cui X.M."/>
            <person name="Yuan T.T."/>
            <person name="Jiang B.G."/>
            <person name="Yang W.F."/>
            <person name="Lam T.T."/>
            <person name="Chang Q.C."/>
            <person name="Ding S.J."/>
            <person name="Wang X.J."/>
            <person name="Zhu J.G."/>
            <person name="Ruan X.D."/>
            <person name="Zhao L."/>
            <person name="Wei J.T."/>
            <person name="Ye R.Z."/>
            <person name="Que T.C."/>
            <person name="Du C.H."/>
            <person name="Zhou Y.H."/>
            <person name="Cheng J.X."/>
            <person name="Dai P.F."/>
            <person name="Guo W.B."/>
            <person name="Han X.H."/>
            <person name="Huang E.J."/>
            <person name="Li L.F."/>
            <person name="Wei W."/>
            <person name="Gao Y.C."/>
            <person name="Liu J.Z."/>
            <person name="Shao H.Z."/>
            <person name="Wang X."/>
            <person name="Wang C.C."/>
            <person name="Yang T.C."/>
            <person name="Huo Q.B."/>
            <person name="Li W."/>
            <person name="Chen H.Y."/>
            <person name="Chen S.E."/>
            <person name="Zhou L.G."/>
            <person name="Ni X.B."/>
            <person name="Tian J.H."/>
            <person name="Sheng Y."/>
            <person name="Liu T."/>
            <person name="Pan Y.S."/>
            <person name="Xia L.Y."/>
            <person name="Li J."/>
            <person name="Zhao F."/>
            <person name="Cao W.C."/>
        </authorList>
    </citation>
    <scope>NUCLEOTIDE SEQUENCE</scope>
    <source>
        <strain evidence="6">Rsan-2018</strain>
    </source>
</reference>
<evidence type="ECO:0000313" key="7">
    <source>
        <dbReference type="Proteomes" id="UP000821837"/>
    </source>
</evidence>
<feature type="domain" description="CW-type" evidence="5">
    <location>
        <begin position="65"/>
        <end position="125"/>
    </location>
</feature>
<dbReference type="Proteomes" id="UP000821837">
    <property type="component" value="Chromosome 6"/>
</dbReference>
<evidence type="ECO:0000313" key="6">
    <source>
        <dbReference type="EMBL" id="KAH7947307.1"/>
    </source>
</evidence>
<dbReference type="Pfam" id="PF07496">
    <property type="entry name" value="zf-CW"/>
    <property type="match status" value="1"/>
</dbReference>
<comment type="caution">
    <text evidence="6">The sequence shown here is derived from an EMBL/GenBank/DDBJ whole genome shotgun (WGS) entry which is preliminary data.</text>
</comment>
<accession>A0A9D4PPC2</accession>
<dbReference type="VEuPathDB" id="VectorBase:RSAN_048800"/>
<evidence type="ECO:0000256" key="2">
    <source>
        <dbReference type="ARBA" id="ARBA00022771"/>
    </source>
</evidence>
<dbReference type="Gene3D" id="3.30.40.100">
    <property type="match status" value="1"/>
</dbReference>
<evidence type="ECO:0000256" key="1">
    <source>
        <dbReference type="ARBA" id="ARBA00022723"/>
    </source>
</evidence>
<dbReference type="EMBL" id="JABSTV010001252">
    <property type="protein sequence ID" value="KAH7947307.1"/>
    <property type="molecule type" value="Genomic_DNA"/>
</dbReference>
<evidence type="ECO:0000256" key="4">
    <source>
        <dbReference type="SAM" id="MobiDB-lite"/>
    </source>
</evidence>
<feature type="region of interest" description="Disordered" evidence="4">
    <location>
        <begin position="102"/>
        <end position="126"/>
    </location>
</feature>
<dbReference type="PROSITE" id="PS51050">
    <property type="entry name" value="ZF_CW"/>
    <property type="match status" value="1"/>
</dbReference>
<evidence type="ECO:0000259" key="5">
    <source>
        <dbReference type="PROSITE" id="PS51050"/>
    </source>
</evidence>
<sequence>MLNVRPRFGDTQLVGGASLPSMRTARSATTRIIRTKPGYAEYWNWREHWSRNARSEASLRPFMAEQVLPFWAQCVRSRKWRRLPKGDDLTPEFVGSFTCGDIPSYDDSTEDTKTDDCSVPEDPDHRKDSQIIQVNEHFIERLAELIH</sequence>
<reference evidence="6" key="2">
    <citation type="submission" date="2021-09" db="EMBL/GenBank/DDBJ databases">
        <authorList>
            <person name="Jia N."/>
            <person name="Wang J."/>
            <person name="Shi W."/>
            <person name="Du L."/>
            <person name="Sun Y."/>
            <person name="Zhan W."/>
            <person name="Jiang J."/>
            <person name="Wang Q."/>
            <person name="Zhang B."/>
            <person name="Ji P."/>
            <person name="Sakyi L.B."/>
            <person name="Cui X."/>
            <person name="Yuan T."/>
            <person name="Jiang B."/>
            <person name="Yang W."/>
            <person name="Lam T.T.-Y."/>
            <person name="Chang Q."/>
            <person name="Ding S."/>
            <person name="Wang X."/>
            <person name="Zhu J."/>
            <person name="Ruan X."/>
            <person name="Zhao L."/>
            <person name="Wei J."/>
            <person name="Que T."/>
            <person name="Du C."/>
            <person name="Cheng J."/>
            <person name="Dai P."/>
            <person name="Han X."/>
            <person name="Huang E."/>
            <person name="Gao Y."/>
            <person name="Liu J."/>
            <person name="Shao H."/>
            <person name="Ye R."/>
            <person name="Li L."/>
            <person name="Wei W."/>
            <person name="Wang X."/>
            <person name="Wang C."/>
            <person name="Huo Q."/>
            <person name="Li W."/>
            <person name="Guo W."/>
            <person name="Chen H."/>
            <person name="Chen S."/>
            <person name="Zhou L."/>
            <person name="Zhou L."/>
            <person name="Ni X."/>
            <person name="Tian J."/>
            <person name="Zhou Y."/>
            <person name="Sheng Y."/>
            <person name="Liu T."/>
            <person name="Pan Y."/>
            <person name="Xia L."/>
            <person name="Li J."/>
            <person name="Zhao F."/>
            <person name="Cao W."/>
        </authorList>
    </citation>
    <scope>NUCLEOTIDE SEQUENCE</scope>
    <source>
        <strain evidence="6">Rsan-2018</strain>
        <tissue evidence="6">Larvae</tissue>
    </source>
</reference>
<evidence type="ECO:0000256" key="3">
    <source>
        <dbReference type="ARBA" id="ARBA00022833"/>
    </source>
</evidence>
<keyword evidence="7" id="KW-1185">Reference proteome</keyword>
<gene>
    <name evidence="6" type="ORF">HPB52_009825</name>
</gene>
<name>A0A9D4PPC2_RHISA</name>
<dbReference type="GO" id="GO:0008270">
    <property type="term" value="F:zinc ion binding"/>
    <property type="evidence" value="ECO:0007669"/>
    <property type="project" value="UniProtKB-KW"/>
</dbReference>
<keyword evidence="1" id="KW-0479">Metal-binding</keyword>
<dbReference type="AlphaFoldDB" id="A0A9D4PPC2"/>
<feature type="compositionally biased region" description="Basic and acidic residues" evidence="4">
    <location>
        <begin position="110"/>
        <end position="126"/>
    </location>
</feature>
<keyword evidence="3" id="KW-0862">Zinc</keyword>